<dbReference type="GO" id="GO:0042302">
    <property type="term" value="F:structural constituent of cuticle"/>
    <property type="evidence" value="ECO:0007669"/>
    <property type="project" value="UniProtKB-UniRule"/>
</dbReference>
<dbReference type="EMBL" id="QCYY01001074">
    <property type="protein sequence ID" value="ROT80745.1"/>
    <property type="molecule type" value="Genomic_DNA"/>
</dbReference>
<dbReference type="InterPro" id="IPR000618">
    <property type="entry name" value="Insect_cuticle"/>
</dbReference>
<dbReference type="STRING" id="6689.A0A3R7N9B8"/>
<dbReference type="Proteomes" id="UP000283509">
    <property type="component" value="Unassembled WGS sequence"/>
</dbReference>
<keyword evidence="5" id="KW-1185">Reference proteome</keyword>
<evidence type="ECO:0000256" key="2">
    <source>
        <dbReference type="PROSITE-ProRule" id="PRU00497"/>
    </source>
</evidence>
<protein>
    <submittedName>
        <fullName evidence="4">Pro-resilin protein</fullName>
    </submittedName>
</protein>
<dbReference type="GO" id="GO:0031012">
    <property type="term" value="C:extracellular matrix"/>
    <property type="evidence" value="ECO:0007669"/>
    <property type="project" value="TreeGrafter"/>
</dbReference>
<gene>
    <name evidence="4" type="ORF">C7M84_000503</name>
</gene>
<comment type="caution">
    <text evidence="4">The sequence shown here is derived from an EMBL/GenBank/DDBJ whole genome shotgun (WGS) entry which is preliminary data.</text>
</comment>
<dbReference type="OrthoDB" id="6378648at2759"/>
<dbReference type="PANTHER" id="PTHR12236:SF79">
    <property type="entry name" value="CUTICULAR PROTEIN 50CB-RELATED"/>
    <property type="match status" value="1"/>
</dbReference>
<sequence>MHRRTGLREFPSPTSSPPFSLVLLERRRVYKRPRTPPPPHTRHTPSLDTTTSLNAAENMDCKLILLAALVVIAAARPQDEEPAVYQFSWEVNDPESGNAFGQTETRDGDNTEGRYEVVLPDTRKQIVTYTINGEGGFIADVQYEGEAVLKR</sequence>
<dbReference type="PANTHER" id="PTHR12236">
    <property type="entry name" value="STRUCTURAL CONTITUENT OF CUTICLE"/>
    <property type="match status" value="1"/>
</dbReference>
<proteinExistence type="predicted"/>
<dbReference type="AlphaFoldDB" id="A0A3R7N9B8"/>
<evidence type="ECO:0000313" key="5">
    <source>
        <dbReference type="Proteomes" id="UP000283509"/>
    </source>
</evidence>
<dbReference type="PROSITE" id="PS51155">
    <property type="entry name" value="CHIT_BIND_RR_2"/>
    <property type="match status" value="1"/>
</dbReference>
<feature type="region of interest" description="Disordered" evidence="3">
    <location>
        <begin position="29"/>
        <end position="49"/>
    </location>
</feature>
<dbReference type="InterPro" id="IPR051217">
    <property type="entry name" value="Insect_Cuticle_Struc_Prot"/>
</dbReference>
<reference evidence="4 5" key="2">
    <citation type="submission" date="2019-01" db="EMBL/GenBank/DDBJ databases">
        <title>The decoding of complex shrimp genome reveals the adaptation for benthos swimmer, frequently molting mechanism and breeding impact on genome.</title>
        <authorList>
            <person name="Sun Y."/>
            <person name="Gao Y."/>
            <person name="Yu Y."/>
        </authorList>
    </citation>
    <scope>NUCLEOTIDE SEQUENCE [LARGE SCALE GENOMIC DNA]</scope>
    <source>
        <tissue evidence="4">Muscle</tissue>
    </source>
</reference>
<reference evidence="4 5" key="1">
    <citation type="submission" date="2018-04" db="EMBL/GenBank/DDBJ databases">
        <authorList>
            <person name="Zhang X."/>
            <person name="Yuan J."/>
            <person name="Li F."/>
            <person name="Xiang J."/>
        </authorList>
    </citation>
    <scope>NUCLEOTIDE SEQUENCE [LARGE SCALE GENOMIC DNA]</scope>
    <source>
        <tissue evidence="4">Muscle</tissue>
    </source>
</reference>
<evidence type="ECO:0000313" key="4">
    <source>
        <dbReference type="EMBL" id="ROT80745.1"/>
    </source>
</evidence>
<dbReference type="Pfam" id="PF00379">
    <property type="entry name" value="Chitin_bind_4"/>
    <property type="match status" value="1"/>
</dbReference>
<accession>A0A3R7N9B8</accession>
<evidence type="ECO:0000256" key="1">
    <source>
        <dbReference type="ARBA" id="ARBA00022460"/>
    </source>
</evidence>
<name>A0A3R7N9B8_PENVA</name>
<keyword evidence="1 2" id="KW-0193">Cuticle</keyword>
<organism evidence="4 5">
    <name type="scientific">Penaeus vannamei</name>
    <name type="common">Whiteleg shrimp</name>
    <name type="synonym">Litopenaeus vannamei</name>
    <dbReference type="NCBI Taxonomy" id="6689"/>
    <lineage>
        <taxon>Eukaryota</taxon>
        <taxon>Metazoa</taxon>
        <taxon>Ecdysozoa</taxon>
        <taxon>Arthropoda</taxon>
        <taxon>Crustacea</taxon>
        <taxon>Multicrustacea</taxon>
        <taxon>Malacostraca</taxon>
        <taxon>Eumalacostraca</taxon>
        <taxon>Eucarida</taxon>
        <taxon>Decapoda</taxon>
        <taxon>Dendrobranchiata</taxon>
        <taxon>Penaeoidea</taxon>
        <taxon>Penaeidae</taxon>
        <taxon>Penaeus</taxon>
    </lineage>
</organism>
<dbReference type="GO" id="GO:0005615">
    <property type="term" value="C:extracellular space"/>
    <property type="evidence" value="ECO:0007669"/>
    <property type="project" value="TreeGrafter"/>
</dbReference>
<evidence type="ECO:0000256" key="3">
    <source>
        <dbReference type="SAM" id="MobiDB-lite"/>
    </source>
</evidence>